<feature type="compositionally biased region" description="Basic residues" evidence="10">
    <location>
        <begin position="9"/>
        <end position="21"/>
    </location>
</feature>
<keyword evidence="5" id="KW-0964">Secreted</keyword>
<evidence type="ECO:0000256" key="7">
    <source>
        <dbReference type="ARBA" id="ARBA00022801"/>
    </source>
</evidence>
<feature type="domain" description="PLD phosphodiesterase" evidence="11">
    <location>
        <begin position="147"/>
        <end position="174"/>
    </location>
</feature>
<gene>
    <name evidence="12" type="ORF">EJ913_07730</name>
</gene>
<evidence type="ECO:0000256" key="6">
    <source>
        <dbReference type="ARBA" id="ARBA00022737"/>
    </source>
</evidence>
<evidence type="ECO:0000259" key="11">
    <source>
        <dbReference type="PROSITE" id="PS50035"/>
    </source>
</evidence>
<evidence type="ECO:0000256" key="9">
    <source>
        <dbReference type="ARBA" id="ARBA00029594"/>
    </source>
</evidence>
<feature type="domain" description="PLD phosphodiesterase" evidence="11">
    <location>
        <begin position="362"/>
        <end position="389"/>
    </location>
</feature>
<dbReference type="PANTHER" id="PTHR18896:SF76">
    <property type="entry name" value="PHOSPHOLIPASE"/>
    <property type="match status" value="1"/>
</dbReference>
<evidence type="ECO:0000256" key="4">
    <source>
        <dbReference type="ARBA" id="ARBA00018392"/>
    </source>
</evidence>
<dbReference type="AlphaFoldDB" id="A0A3S0V2Q7"/>
<keyword evidence="13" id="KW-1185">Reference proteome</keyword>
<dbReference type="EMBL" id="RZIJ01000004">
    <property type="protein sequence ID" value="RUQ74230.1"/>
    <property type="molecule type" value="Genomic_DNA"/>
</dbReference>
<accession>A0A3S0V2Q7</accession>
<comment type="subcellular location">
    <subcellularLocation>
        <location evidence="3">Secreted</location>
    </subcellularLocation>
</comment>
<dbReference type="InterPro" id="IPR015679">
    <property type="entry name" value="PLipase_D_fam"/>
</dbReference>
<dbReference type="PANTHER" id="PTHR18896">
    <property type="entry name" value="PHOSPHOLIPASE D"/>
    <property type="match status" value="1"/>
</dbReference>
<keyword evidence="8" id="KW-0443">Lipid metabolism</keyword>
<reference evidence="12 13" key="1">
    <citation type="submission" date="2018-12" db="EMBL/GenBank/DDBJ databases">
        <authorList>
            <person name="Yang Y."/>
        </authorList>
    </citation>
    <scope>NUCLEOTIDE SEQUENCE [LARGE SCALE GENOMIC DNA]</scope>
    <source>
        <strain evidence="12 13">GSF71</strain>
    </source>
</reference>
<evidence type="ECO:0000256" key="2">
    <source>
        <dbReference type="ARBA" id="ARBA00003145"/>
    </source>
</evidence>
<dbReference type="Pfam" id="PF13091">
    <property type="entry name" value="PLDc_2"/>
    <property type="match status" value="1"/>
</dbReference>
<dbReference type="SMART" id="SM00155">
    <property type="entry name" value="PLDc"/>
    <property type="match status" value="2"/>
</dbReference>
<evidence type="ECO:0000313" key="12">
    <source>
        <dbReference type="EMBL" id="RUQ74230.1"/>
    </source>
</evidence>
<dbReference type="InterPro" id="IPR001736">
    <property type="entry name" value="PLipase_D/transphosphatidylase"/>
</dbReference>
<comment type="function">
    <text evidence="2">Could be a virulence factor.</text>
</comment>
<evidence type="ECO:0000256" key="5">
    <source>
        <dbReference type="ARBA" id="ARBA00022525"/>
    </source>
</evidence>
<evidence type="ECO:0000256" key="8">
    <source>
        <dbReference type="ARBA" id="ARBA00023098"/>
    </source>
</evidence>
<dbReference type="RefSeq" id="WP_126996430.1">
    <property type="nucleotide sequence ID" value="NZ_JBNPXW010000007.1"/>
</dbReference>
<comment type="caution">
    <text evidence="12">The sequence shown here is derived from an EMBL/GenBank/DDBJ whole genome shotgun (WGS) entry which is preliminary data.</text>
</comment>
<dbReference type="GO" id="GO:0004630">
    <property type="term" value="F:phospholipase D activity"/>
    <property type="evidence" value="ECO:0007669"/>
    <property type="project" value="UniProtKB-EC"/>
</dbReference>
<dbReference type="CDD" id="cd09140">
    <property type="entry name" value="PLDc_vPLD1_2_like_bac_1"/>
    <property type="match status" value="1"/>
</dbReference>
<dbReference type="InterPro" id="IPR025202">
    <property type="entry name" value="PLD-like_dom"/>
</dbReference>
<keyword evidence="7" id="KW-0378">Hydrolase</keyword>
<name>A0A3S0V2Q7_9PROT</name>
<dbReference type="Proteomes" id="UP000280346">
    <property type="component" value="Unassembled WGS sequence"/>
</dbReference>
<comment type="catalytic activity">
    <reaction evidence="1">
        <text>a 1,2-diacyl-sn-glycero-3-phosphocholine + H2O = a 1,2-diacyl-sn-glycero-3-phosphate + choline + H(+)</text>
        <dbReference type="Rhea" id="RHEA:14445"/>
        <dbReference type="ChEBI" id="CHEBI:15354"/>
        <dbReference type="ChEBI" id="CHEBI:15377"/>
        <dbReference type="ChEBI" id="CHEBI:15378"/>
        <dbReference type="ChEBI" id="CHEBI:57643"/>
        <dbReference type="ChEBI" id="CHEBI:58608"/>
        <dbReference type="EC" id="3.1.4.4"/>
    </reaction>
</comment>
<dbReference type="GO" id="GO:0009395">
    <property type="term" value="P:phospholipid catabolic process"/>
    <property type="evidence" value="ECO:0007669"/>
    <property type="project" value="TreeGrafter"/>
</dbReference>
<dbReference type="OrthoDB" id="8828485at2"/>
<feature type="region of interest" description="Disordered" evidence="10">
    <location>
        <begin position="1"/>
        <end position="30"/>
    </location>
</feature>
<dbReference type="CDD" id="cd09143">
    <property type="entry name" value="PLDc_vPLD1_2_like_bac_2"/>
    <property type="match status" value="1"/>
</dbReference>
<proteinExistence type="predicted"/>
<dbReference type="GO" id="GO:0005576">
    <property type="term" value="C:extracellular region"/>
    <property type="evidence" value="ECO:0007669"/>
    <property type="project" value="UniProtKB-SubCell"/>
</dbReference>
<dbReference type="PROSITE" id="PS50035">
    <property type="entry name" value="PLD"/>
    <property type="match status" value="2"/>
</dbReference>
<sequence>MPDATPAKRDRHAQRPVRRPVRPPVQPPVLRPGETCWRVERADRLAVLIDGAAFFDAARAAMEKAQRSILLVGWDIDPRMCLDPDHPEPLGDFLARLVAERPELRVRALKWDMPFPITLEHPHEPLEDLDRHTGDRLNARLDGELPVGAAQHQKILVIDDALAFCGGIDLAGDRWDTPEHRDDEPRRCWPNGEAYAPRHDAMMMVDGAAAAALADLARERWRCATGETLAPCSPPDPDPWPGTVAPALTGATVGVSRTVPETADHPAIRESEALIFAAIAAAERTIYLENQYFASARLADALAARLSEPDGPEVVLIVPMESPSWFDRMAMDTPRSVALQCLRAADRHGRLRAMTPVTPAGTGIVVHSKIVVVDGRLLRVGSSNLNNRSMGYDTECDLTVEAAPEEMAVSEAIVATRDRLLAEHLGVEPVLLSATVKRTGSLAAAIDQLNKEEGRRLLALPDTDPSLTEQAFATLRIADPDHPDEAWAVWKRVPVPAPARPALRAAAAVLLTAGVAMGVWSVARGLNSATAETEHPED</sequence>
<evidence type="ECO:0000256" key="1">
    <source>
        <dbReference type="ARBA" id="ARBA00000798"/>
    </source>
</evidence>
<dbReference type="Pfam" id="PF00614">
    <property type="entry name" value="PLDc"/>
    <property type="match status" value="1"/>
</dbReference>
<evidence type="ECO:0000256" key="3">
    <source>
        <dbReference type="ARBA" id="ARBA00004613"/>
    </source>
</evidence>
<keyword evidence="6" id="KW-0677">Repeat</keyword>
<dbReference type="Gene3D" id="3.30.870.10">
    <property type="entry name" value="Endonuclease Chain A"/>
    <property type="match status" value="2"/>
</dbReference>
<evidence type="ECO:0000313" key="13">
    <source>
        <dbReference type="Proteomes" id="UP000280346"/>
    </source>
</evidence>
<dbReference type="SUPFAM" id="SSF56024">
    <property type="entry name" value="Phospholipase D/nuclease"/>
    <property type="match status" value="2"/>
</dbReference>
<organism evidence="12 13">
    <name type="scientific">Azospirillum doebereinerae</name>
    <dbReference type="NCBI Taxonomy" id="92933"/>
    <lineage>
        <taxon>Bacteria</taxon>
        <taxon>Pseudomonadati</taxon>
        <taxon>Pseudomonadota</taxon>
        <taxon>Alphaproteobacteria</taxon>
        <taxon>Rhodospirillales</taxon>
        <taxon>Azospirillaceae</taxon>
        <taxon>Azospirillum</taxon>
    </lineage>
</organism>
<evidence type="ECO:0000256" key="10">
    <source>
        <dbReference type="SAM" id="MobiDB-lite"/>
    </source>
</evidence>
<protein>
    <recommendedName>
        <fullName evidence="4">Phospholipase D</fullName>
    </recommendedName>
    <alternativeName>
        <fullName evidence="9">Choline phosphatase</fullName>
    </alternativeName>
</protein>